<keyword evidence="2" id="KW-1185">Reference proteome</keyword>
<proteinExistence type="predicted"/>
<accession>A0A7U2HZE6</accession>
<dbReference type="Proteomes" id="UP000663193">
    <property type="component" value="Chromosome 6"/>
</dbReference>
<evidence type="ECO:0000313" key="1">
    <source>
        <dbReference type="EMBL" id="QRC96029.1"/>
    </source>
</evidence>
<name>A0A7U2HZE6_PHANO</name>
<dbReference type="AlphaFoldDB" id="A0A7U2HZE6"/>
<gene>
    <name evidence="1" type="ORF">JI435_056710</name>
</gene>
<dbReference type="EMBL" id="CP069028">
    <property type="protein sequence ID" value="QRC96029.1"/>
    <property type="molecule type" value="Genomic_DNA"/>
</dbReference>
<reference evidence="2" key="1">
    <citation type="journal article" date="2021" name="BMC Genomics">
        <title>Chromosome-level genome assembly and manually-curated proteome of model necrotroph Parastagonospora nodorum Sn15 reveals a genome-wide trove of candidate effector homologs, and redundancy of virulence-related functions within an accessory chromosome.</title>
        <authorList>
            <person name="Bertazzoni S."/>
            <person name="Jones D.A.B."/>
            <person name="Phan H.T."/>
            <person name="Tan K.-C."/>
            <person name="Hane J.K."/>
        </authorList>
    </citation>
    <scope>NUCLEOTIDE SEQUENCE [LARGE SCALE GENOMIC DNA]</scope>
    <source>
        <strain evidence="2">SN15 / ATCC MYA-4574 / FGSC 10173)</strain>
    </source>
</reference>
<evidence type="ECO:0000313" key="2">
    <source>
        <dbReference type="Proteomes" id="UP000663193"/>
    </source>
</evidence>
<organism evidence="1 2">
    <name type="scientific">Phaeosphaeria nodorum (strain SN15 / ATCC MYA-4574 / FGSC 10173)</name>
    <name type="common">Glume blotch fungus</name>
    <name type="synonym">Parastagonospora nodorum</name>
    <dbReference type="NCBI Taxonomy" id="321614"/>
    <lineage>
        <taxon>Eukaryota</taxon>
        <taxon>Fungi</taxon>
        <taxon>Dikarya</taxon>
        <taxon>Ascomycota</taxon>
        <taxon>Pezizomycotina</taxon>
        <taxon>Dothideomycetes</taxon>
        <taxon>Pleosporomycetidae</taxon>
        <taxon>Pleosporales</taxon>
        <taxon>Pleosporineae</taxon>
        <taxon>Phaeosphaeriaceae</taxon>
        <taxon>Parastagonospora</taxon>
    </lineage>
</organism>
<sequence>MCLPRYPSIASHQTSRHWCALMTWLHLFSTRQFLDSTSIALSIRICEPLFEQRRPRVPLRGVAFSCSSAGHIIQNSIHT</sequence>
<protein>
    <submittedName>
        <fullName evidence="1">Uncharacterized protein</fullName>
    </submittedName>
</protein>
<dbReference type="VEuPathDB" id="FungiDB:JI435_056710"/>